<dbReference type="Proteomes" id="UP000008370">
    <property type="component" value="Unassembled WGS sequence"/>
</dbReference>
<sequence length="98" mass="10475">MQLFHPDGVSRGPEHAQQFLPLRSYQRETTVLAESSCRPPARAPPPSVIAQTRTVEALGPLCGCGVNSPRECPGLASLPMPRFPSVAPPILPLLPALK</sequence>
<dbReference type="HOGENOM" id="CLU_2334345_0_0_1"/>
<protein>
    <submittedName>
        <fullName evidence="1">Uncharacterized protein</fullName>
    </submittedName>
</protein>
<dbReference type="InParanoid" id="K5VLB0"/>
<keyword evidence="2" id="KW-1185">Reference proteome</keyword>
<organism evidence="1 2">
    <name type="scientific">Phanerochaete carnosa (strain HHB-10118-sp)</name>
    <name type="common">White-rot fungus</name>
    <name type="synonym">Peniophora carnosa</name>
    <dbReference type="NCBI Taxonomy" id="650164"/>
    <lineage>
        <taxon>Eukaryota</taxon>
        <taxon>Fungi</taxon>
        <taxon>Dikarya</taxon>
        <taxon>Basidiomycota</taxon>
        <taxon>Agaricomycotina</taxon>
        <taxon>Agaricomycetes</taxon>
        <taxon>Polyporales</taxon>
        <taxon>Phanerochaetaceae</taxon>
        <taxon>Phanerochaete</taxon>
    </lineage>
</organism>
<dbReference type="EMBL" id="JH930475">
    <property type="protein sequence ID" value="EKM52208.1"/>
    <property type="molecule type" value="Genomic_DNA"/>
</dbReference>
<name>K5VLB0_PHACS</name>
<accession>K5VLB0</accession>
<reference evidence="1 2" key="1">
    <citation type="journal article" date="2012" name="BMC Genomics">
        <title>Comparative genomics of the white-rot fungi, Phanerochaete carnosa and P. chrysosporium, to elucidate the genetic basis of the distinct wood types they colonize.</title>
        <authorList>
            <person name="Suzuki H."/>
            <person name="MacDonald J."/>
            <person name="Syed K."/>
            <person name="Salamov A."/>
            <person name="Hori C."/>
            <person name="Aerts A."/>
            <person name="Henrissat B."/>
            <person name="Wiebenga A."/>
            <person name="vanKuyk P.A."/>
            <person name="Barry K."/>
            <person name="Lindquist E."/>
            <person name="LaButti K."/>
            <person name="Lapidus A."/>
            <person name="Lucas S."/>
            <person name="Coutinho P."/>
            <person name="Gong Y."/>
            <person name="Samejima M."/>
            <person name="Mahadevan R."/>
            <person name="Abou-Zaid M."/>
            <person name="de Vries R.P."/>
            <person name="Igarashi K."/>
            <person name="Yadav J.S."/>
            <person name="Grigoriev I.V."/>
            <person name="Master E.R."/>
        </authorList>
    </citation>
    <scope>NUCLEOTIDE SEQUENCE [LARGE SCALE GENOMIC DNA]</scope>
    <source>
        <strain evidence="1 2">HHB-10118-sp</strain>
    </source>
</reference>
<proteinExistence type="predicted"/>
<dbReference type="KEGG" id="pco:PHACADRAFT_164138"/>
<dbReference type="GeneID" id="18909274"/>
<gene>
    <name evidence="1" type="ORF">PHACADRAFT_164138</name>
</gene>
<evidence type="ECO:0000313" key="1">
    <source>
        <dbReference type="EMBL" id="EKM52208.1"/>
    </source>
</evidence>
<evidence type="ECO:0000313" key="2">
    <source>
        <dbReference type="Proteomes" id="UP000008370"/>
    </source>
</evidence>
<dbReference type="AlphaFoldDB" id="K5VLB0"/>
<dbReference type="RefSeq" id="XP_007398565.1">
    <property type="nucleotide sequence ID" value="XM_007398503.1"/>
</dbReference>